<reference evidence="2 3" key="1">
    <citation type="submission" date="2015-11" db="EMBL/GenBank/DDBJ databases">
        <title>Draft genome sequences of new species of the genus Lactobacillus isolated from orchardgrass silage.</title>
        <authorList>
            <person name="Tohno M."/>
            <person name="Tanizawa Y."/>
            <person name="Arita M."/>
        </authorList>
    </citation>
    <scope>NUCLEOTIDE SEQUENCE [LARGE SCALE GENOMIC DNA]</scope>
    <source>
        <strain evidence="2 3">IWT126</strain>
    </source>
</reference>
<dbReference type="CDD" id="cd22351">
    <property type="entry name" value="PvuII-like"/>
    <property type="match status" value="1"/>
</dbReference>
<keyword evidence="3" id="KW-1185">Reference proteome</keyword>
<organism evidence="2 3">
    <name type="scientific">Secundilactobacillus silagei JCM 19001</name>
    <dbReference type="NCBI Taxonomy" id="1302250"/>
    <lineage>
        <taxon>Bacteria</taxon>
        <taxon>Bacillati</taxon>
        <taxon>Bacillota</taxon>
        <taxon>Bacilli</taxon>
        <taxon>Lactobacillales</taxon>
        <taxon>Lactobacillaceae</taxon>
        <taxon>Secundilactobacillus</taxon>
    </lineage>
</organism>
<dbReference type="AlphaFoldDB" id="A0A1Z5IKA2"/>
<dbReference type="GO" id="GO:0009036">
    <property type="term" value="F:type II site-specific deoxyribonuclease activity"/>
    <property type="evidence" value="ECO:0007669"/>
    <property type="project" value="UniProtKB-EC"/>
</dbReference>
<name>A0A1Z5IKA2_9LACO</name>
<dbReference type="Pfam" id="PF09225">
    <property type="entry name" value="Endonuc-PvuII"/>
    <property type="match status" value="1"/>
</dbReference>
<dbReference type="SUPFAM" id="SSF52980">
    <property type="entry name" value="Restriction endonuclease-like"/>
    <property type="match status" value="1"/>
</dbReference>
<dbReference type="InterPro" id="IPR011335">
    <property type="entry name" value="Restrct_endonuc-II-like"/>
</dbReference>
<accession>A0A1Z5IKA2</accession>
<evidence type="ECO:0000313" key="3">
    <source>
        <dbReference type="Proteomes" id="UP000198402"/>
    </source>
</evidence>
<evidence type="ECO:0000256" key="1">
    <source>
        <dbReference type="ARBA" id="ARBA00022801"/>
    </source>
</evidence>
<dbReference type="STRING" id="1302250.GCA_001313225_02634"/>
<dbReference type="OrthoDB" id="9814553at2"/>
<dbReference type="InterPro" id="IPR038402">
    <property type="entry name" value="PvuII_sf"/>
</dbReference>
<protein>
    <submittedName>
        <fullName evidence="2">Type-2 restriction enzyme PvuII</fullName>
        <ecNumber evidence="2">3.1.21.4</ecNumber>
    </submittedName>
</protein>
<dbReference type="RefSeq" id="WP_089137158.1">
    <property type="nucleotide sequence ID" value="NZ_BCMG01000012.1"/>
</dbReference>
<dbReference type="Gene3D" id="3.40.210.10">
    <property type="entry name" value="PVUII Endonuclease, subunit A"/>
    <property type="match status" value="1"/>
</dbReference>
<dbReference type="EMBL" id="BCMG01000012">
    <property type="protein sequence ID" value="GAX02058.1"/>
    <property type="molecule type" value="Genomic_DNA"/>
</dbReference>
<proteinExistence type="predicted"/>
<gene>
    <name evidence="2" type="primary">pvuIIR</name>
    <name evidence="2" type="ORF">IWT126_02122</name>
</gene>
<dbReference type="EC" id="3.1.21.4" evidence="2"/>
<dbReference type="Proteomes" id="UP000198402">
    <property type="component" value="Unassembled WGS sequence"/>
</dbReference>
<sequence length="183" mass="20745">MTFFDSSHKKEIEGLNKLWGALADLEKLGKQKGIDDIFQDNGAKVLQQVIISDLSFLPGREGNDAIDKNNVEWEFKSLNTETTASGFSTDHHATHELLQRFNSVPWLFSFYAGIHLQEMYVLSPGGLSKWTEHQRNHLDERIREGKGKSLNNPKIPIKYVKKHGTKIFPFPQSPIDPATLDGK</sequence>
<comment type="caution">
    <text evidence="2">The sequence shown here is derived from an EMBL/GenBank/DDBJ whole genome shotgun (WGS) entry which is preliminary data.</text>
</comment>
<keyword evidence="1 2" id="KW-0378">Hydrolase</keyword>
<evidence type="ECO:0000313" key="2">
    <source>
        <dbReference type="EMBL" id="GAX02058.1"/>
    </source>
</evidence>
<dbReference type="InterPro" id="IPR015306">
    <property type="entry name" value="Restrct_endonuc_II_PvuII"/>
</dbReference>